<evidence type="ECO:0000256" key="2">
    <source>
        <dbReference type="ARBA" id="ARBA00022694"/>
    </source>
</evidence>
<dbReference type="InterPro" id="IPR020097">
    <property type="entry name" value="PsdUridine_synth_TruA_a/b_dom"/>
</dbReference>
<dbReference type="Pfam" id="PF01416">
    <property type="entry name" value="PseudoU_synth_1"/>
    <property type="match status" value="2"/>
</dbReference>
<feature type="binding site" evidence="4">
    <location>
        <position position="109"/>
    </location>
    <ligand>
        <name>substrate</name>
    </ligand>
</feature>
<dbReference type="GO" id="GO:0160147">
    <property type="term" value="F:tRNA pseudouridine(38-40) synthase activity"/>
    <property type="evidence" value="ECO:0007669"/>
    <property type="project" value="UniProtKB-EC"/>
</dbReference>
<name>A0ABV7C647_9VIBR</name>
<dbReference type="Proteomes" id="UP001595384">
    <property type="component" value="Unassembled WGS sequence"/>
</dbReference>
<comment type="caution">
    <text evidence="7">The sequence shown here is derived from an EMBL/GenBank/DDBJ whole genome shotgun (WGS) entry which is preliminary data.</text>
</comment>
<dbReference type="PANTHER" id="PTHR11142:SF0">
    <property type="entry name" value="TRNA PSEUDOURIDINE SYNTHASE-LIKE 1"/>
    <property type="match status" value="1"/>
</dbReference>
<keyword evidence="8" id="KW-1185">Reference proteome</keyword>
<dbReference type="CDD" id="cd02570">
    <property type="entry name" value="PseudoU_synth_EcTruA"/>
    <property type="match status" value="1"/>
</dbReference>
<dbReference type="EC" id="5.4.99.12" evidence="4"/>
<dbReference type="EMBL" id="JBHRSE010000011">
    <property type="protein sequence ID" value="MFC3022634.1"/>
    <property type="molecule type" value="Genomic_DNA"/>
</dbReference>
<gene>
    <name evidence="4 7" type="primary">truA</name>
    <name evidence="7" type="ORF">ACFODT_02140</name>
</gene>
<comment type="function">
    <text evidence="4">Formation of pseudouridine at positions 38, 39 and 40 in the anticodon stem and loop of transfer RNAs.</text>
</comment>
<keyword evidence="3 4" id="KW-0413">Isomerase</keyword>
<dbReference type="HAMAP" id="MF_00171">
    <property type="entry name" value="TruA"/>
    <property type="match status" value="1"/>
</dbReference>
<evidence type="ECO:0000256" key="5">
    <source>
        <dbReference type="RuleBase" id="RU003792"/>
    </source>
</evidence>
<feature type="domain" description="Pseudouridine synthase I TruA alpha/beta" evidence="6">
    <location>
        <begin position="8"/>
        <end position="102"/>
    </location>
</feature>
<dbReference type="InterPro" id="IPR020103">
    <property type="entry name" value="PsdUridine_synth_cat_dom_sf"/>
</dbReference>
<keyword evidence="2 4" id="KW-0819">tRNA processing</keyword>
<dbReference type="RefSeq" id="WP_123016495.1">
    <property type="nucleotide sequence ID" value="NZ_AP024911.1"/>
</dbReference>
<evidence type="ECO:0000313" key="7">
    <source>
        <dbReference type="EMBL" id="MFC3022634.1"/>
    </source>
</evidence>
<comment type="caution">
    <text evidence="4">Lacks conserved residue(s) required for the propagation of feature annotation.</text>
</comment>
<evidence type="ECO:0000256" key="4">
    <source>
        <dbReference type="HAMAP-Rule" id="MF_00171"/>
    </source>
</evidence>
<sequence length="266" mass="30061">MRIALGIEYDGARYYGWQRQRDVKSVQEALEKALTIVANHPVEVQCAGRTDAGVHGTGQVVHFDTTADRKMVAWTMGANANMPKDIAVRWAKPVPEEFHARFSATARRYRYVIYNHAYRPAILASGVSHYHGELDVALMHQAGQYLLGENDFTSFRAAHCQSRSPWRNIMHINVSRHNHYVVVDIKANAFVHHMVRNIVGSLLVVGKKEKPPEWIEWLLQAKDRNLAGATAKAAGLYLVDVDYPQEFELPIVPIGPLFLPDELSRL</sequence>
<evidence type="ECO:0000256" key="3">
    <source>
        <dbReference type="ARBA" id="ARBA00023235"/>
    </source>
</evidence>
<organism evidence="7 8">
    <name type="scientific">Vibrio zhugei</name>
    <dbReference type="NCBI Taxonomy" id="2479546"/>
    <lineage>
        <taxon>Bacteria</taxon>
        <taxon>Pseudomonadati</taxon>
        <taxon>Pseudomonadota</taxon>
        <taxon>Gammaproteobacteria</taxon>
        <taxon>Vibrionales</taxon>
        <taxon>Vibrionaceae</taxon>
        <taxon>Vibrio</taxon>
    </lineage>
</organism>
<evidence type="ECO:0000256" key="1">
    <source>
        <dbReference type="ARBA" id="ARBA00009375"/>
    </source>
</evidence>
<dbReference type="InterPro" id="IPR001406">
    <property type="entry name" value="PsdUridine_synth_TruA"/>
</dbReference>
<dbReference type="PIRSF" id="PIRSF001430">
    <property type="entry name" value="tRNA_psdUrid_synth"/>
    <property type="match status" value="1"/>
</dbReference>
<feature type="active site" description="Nucleophile" evidence="4">
    <location>
        <position position="51"/>
    </location>
</feature>
<accession>A0ABV7C647</accession>
<comment type="subunit">
    <text evidence="4">Homodimer.</text>
</comment>
<evidence type="ECO:0000313" key="8">
    <source>
        <dbReference type="Proteomes" id="UP001595384"/>
    </source>
</evidence>
<dbReference type="Gene3D" id="3.30.70.580">
    <property type="entry name" value="Pseudouridine synthase I, catalytic domain, N-terminal subdomain"/>
    <property type="match status" value="1"/>
</dbReference>
<feature type="domain" description="Pseudouridine synthase I TruA alpha/beta" evidence="6">
    <location>
        <begin position="144"/>
        <end position="244"/>
    </location>
</feature>
<dbReference type="PANTHER" id="PTHR11142">
    <property type="entry name" value="PSEUDOURIDYLATE SYNTHASE"/>
    <property type="match status" value="1"/>
</dbReference>
<comment type="similarity">
    <text evidence="1 4 5">Belongs to the tRNA pseudouridine synthase TruA family.</text>
</comment>
<reference evidence="8" key="1">
    <citation type="journal article" date="2019" name="Int. J. Syst. Evol. Microbiol.">
        <title>The Global Catalogue of Microorganisms (GCM) 10K type strain sequencing project: providing services to taxonomists for standard genome sequencing and annotation.</title>
        <authorList>
            <consortium name="The Broad Institute Genomics Platform"/>
            <consortium name="The Broad Institute Genome Sequencing Center for Infectious Disease"/>
            <person name="Wu L."/>
            <person name="Ma J."/>
        </authorList>
    </citation>
    <scope>NUCLEOTIDE SEQUENCE [LARGE SCALE GENOMIC DNA]</scope>
    <source>
        <strain evidence="8">KCTC 62784</strain>
    </source>
</reference>
<evidence type="ECO:0000259" key="6">
    <source>
        <dbReference type="Pfam" id="PF01416"/>
    </source>
</evidence>
<dbReference type="InterPro" id="IPR020095">
    <property type="entry name" value="PsdUridine_synth_TruA_C"/>
</dbReference>
<dbReference type="NCBIfam" id="TIGR00071">
    <property type="entry name" value="hisT_truA"/>
    <property type="match status" value="1"/>
</dbReference>
<proteinExistence type="inferred from homology"/>
<comment type="catalytic activity">
    <reaction evidence="4 5">
        <text>uridine(38/39/40) in tRNA = pseudouridine(38/39/40) in tRNA</text>
        <dbReference type="Rhea" id="RHEA:22376"/>
        <dbReference type="Rhea" id="RHEA-COMP:10085"/>
        <dbReference type="Rhea" id="RHEA-COMP:10087"/>
        <dbReference type="ChEBI" id="CHEBI:65314"/>
        <dbReference type="ChEBI" id="CHEBI:65315"/>
        <dbReference type="EC" id="5.4.99.12"/>
    </reaction>
</comment>
<dbReference type="Gene3D" id="3.30.70.660">
    <property type="entry name" value="Pseudouridine synthase I, catalytic domain, C-terminal subdomain"/>
    <property type="match status" value="1"/>
</dbReference>
<dbReference type="InterPro" id="IPR020094">
    <property type="entry name" value="TruA/RsuA/RluB/E/F_N"/>
</dbReference>
<protein>
    <recommendedName>
        <fullName evidence="4">tRNA pseudouridine synthase A</fullName>
        <ecNumber evidence="4">5.4.99.12</ecNumber>
    </recommendedName>
    <alternativeName>
        <fullName evidence="4">tRNA pseudouridine(38-40) synthase</fullName>
    </alternativeName>
    <alternativeName>
        <fullName evidence="4">tRNA pseudouridylate synthase I</fullName>
    </alternativeName>
    <alternativeName>
        <fullName evidence="4">tRNA-uridine isomerase I</fullName>
    </alternativeName>
</protein>
<dbReference type="SUPFAM" id="SSF55120">
    <property type="entry name" value="Pseudouridine synthase"/>
    <property type="match status" value="1"/>
</dbReference>